<gene>
    <name evidence="1" type="ORF">CBYS24578_00017638</name>
</gene>
<dbReference type="Proteomes" id="UP000754883">
    <property type="component" value="Unassembled WGS sequence"/>
</dbReference>
<dbReference type="AlphaFoldDB" id="A0A9N9UVH8"/>
<comment type="caution">
    <text evidence="1">The sequence shown here is derived from an EMBL/GenBank/DDBJ whole genome shotgun (WGS) entry which is preliminary data.</text>
</comment>
<evidence type="ECO:0000313" key="2">
    <source>
        <dbReference type="Proteomes" id="UP000754883"/>
    </source>
</evidence>
<name>A0A9N9UVH8_9HYPO</name>
<sequence length="135" mass="14705">MVEVGILDNDVIRAVSIVDLVVASSELMVRTYIGRVLHIKTCDASTVQPIRHQQQGTLKCLIGGKPIVPCLAIAIERPDAGAVNVDVLAPNDPPGGRSLELELERPRKPVIDIVTELDGPRYGDIHVLQETEVQR</sequence>
<evidence type="ECO:0000313" key="1">
    <source>
        <dbReference type="EMBL" id="CAH0000673.1"/>
    </source>
</evidence>
<dbReference type="EMBL" id="CABFNO020001555">
    <property type="protein sequence ID" value="CAH0000673.1"/>
    <property type="molecule type" value="Genomic_DNA"/>
</dbReference>
<protein>
    <submittedName>
        <fullName evidence="1">Uncharacterized protein</fullName>
    </submittedName>
</protein>
<accession>A0A9N9UVH8</accession>
<keyword evidence="2" id="KW-1185">Reference proteome</keyword>
<organism evidence="1 2">
    <name type="scientific">Clonostachys byssicola</name>
    <dbReference type="NCBI Taxonomy" id="160290"/>
    <lineage>
        <taxon>Eukaryota</taxon>
        <taxon>Fungi</taxon>
        <taxon>Dikarya</taxon>
        <taxon>Ascomycota</taxon>
        <taxon>Pezizomycotina</taxon>
        <taxon>Sordariomycetes</taxon>
        <taxon>Hypocreomycetidae</taxon>
        <taxon>Hypocreales</taxon>
        <taxon>Bionectriaceae</taxon>
        <taxon>Clonostachys</taxon>
    </lineage>
</organism>
<proteinExistence type="predicted"/>
<reference evidence="1 2" key="2">
    <citation type="submission" date="2021-10" db="EMBL/GenBank/DDBJ databases">
        <authorList>
            <person name="Piombo E."/>
        </authorList>
    </citation>
    <scope>NUCLEOTIDE SEQUENCE [LARGE SCALE GENOMIC DNA]</scope>
</reference>
<reference evidence="2" key="1">
    <citation type="submission" date="2019-06" db="EMBL/GenBank/DDBJ databases">
        <authorList>
            <person name="Broberg M."/>
        </authorList>
    </citation>
    <scope>NUCLEOTIDE SEQUENCE [LARGE SCALE GENOMIC DNA]</scope>
</reference>